<proteinExistence type="predicted"/>
<evidence type="ECO:0000313" key="2">
    <source>
        <dbReference type="EMBL" id="EJW02541.1"/>
    </source>
</evidence>
<feature type="signal peptide" evidence="1">
    <location>
        <begin position="1"/>
        <end position="22"/>
    </location>
</feature>
<feature type="chain" id="PRO_5003821312" description="Mannose-1-phosphate guanylyltransferase" evidence="1">
    <location>
        <begin position="23"/>
        <end position="839"/>
    </location>
</feature>
<dbReference type="OrthoDB" id="424572at2759"/>
<accession>J9D429</accession>
<protein>
    <recommendedName>
        <fullName evidence="4">Mannose-1-phosphate guanylyltransferase</fullName>
    </recommendedName>
</protein>
<evidence type="ECO:0000313" key="3">
    <source>
        <dbReference type="Proteomes" id="UP000003163"/>
    </source>
</evidence>
<dbReference type="AlphaFoldDB" id="J9D429"/>
<gene>
    <name evidence="2" type="ORF">EDEG_03053</name>
</gene>
<dbReference type="HOGENOM" id="CLU_338892_0_0_1"/>
<dbReference type="Proteomes" id="UP000003163">
    <property type="component" value="Unassembled WGS sequence"/>
</dbReference>
<sequence>MVYLTDDRILLLFIILVMNSNLENKQKTYFDPEKNVSQQSQEHQITYLDPIRRQTYCPRQNDPQNPNHFVQNFHLQTANLMPHPYFPNPSQFELLNPQEAVSSQSYQNIDPTLMKFNQSYPNVVDQYSYQSASQTYKDLRLFNPQQLAIPFAHQNQFFFYDSGMNQLPTQPMHQEYFSSAPSNVCLYYPMFNSSGLPDQFCNHGLTDNRQFQTPSNLLLPQFYAPTYDQIKTPNPHSRFFPEIQQNLIVGNHINVPHMQKNVSISQQQNPQLFTDKNVFFSQQITPKMLIPPTETHCADQNSLDITQKTANLVPFHNNMPLYFPLGLFNSVQKTFSPVVEKSHTINAPLSTQLQQSSQNPQYLYQPKNQDLPETSHLQQSQIRNIEFCDRNDSKTFLDSFFTSKKEERTDNLAFSESLKRAVFDSSSYFIQKIECKNHISYPNIRQLLELKTIELRKYKDYQYNFFLCLKGSRCYFANEEQRKETANLIDQFIKNNEKKYSREIYYERNTQIKERTTIQMILRHNLCIIKPKIDILPKNYLEVLEYMQKKDHRWSSTKKSERFFVHPPFRNAEGILYHQPTKFRNFVLYCRLSKISDVIAIDKSVRLLSPNVYWGNGALIGENCYICDNVYIGNNVTILDETSILSNSYLSDGLYVGSKCRIGCNTFIGSNTILIGNNNIGEWLFKDKRTSKFPEIYPDMKVYIDSLKECIFDTIIHEQNLLDFGCVVNPMTVIMRGNVFQPFFSVSGWSFIDSGNTFNYKTKNLRSYCLVINTNGLKLYYTFIKHGKLVRSIEEETKNNEFITYVRDLDYLDRNKLNEIIIVTADLFKKIDEFPKKLL</sequence>
<dbReference type="SUPFAM" id="SSF51161">
    <property type="entry name" value="Trimeric LpxA-like enzymes"/>
    <property type="match status" value="1"/>
</dbReference>
<keyword evidence="3" id="KW-1185">Reference proteome</keyword>
<dbReference type="InterPro" id="IPR011004">
    <property type="entry name" value="Trimer_LpxA-like_sf"/>
</dbReference>
<evidence type="ECO:0000256" key="1">
    <source>
        <dbReference type="SAM" id="SignalP"/>
    </source>
</evidence>
<dbReference type="Gene3D" id="2.160.10.10">
    <property type="entry name" value="Hexapeptide repeat proteins"/>
    <property type="match status" value="1"/>
</dbReference>
<keyword evidence="1" id="KW-0732">Signal</keyword>
<dbReference type="InParanoid" id="J9D429"/>
<reference evidence="3" key="2">
    <citation type="submission" date="2015-07" db="EMBL/GenBank/DDBJ databases">
        <title>Contrasting host-pathogen interactions and genome evolution in two generalist and specialist microsporidian pathogens of mosquitoes.</title>
        <authorList>
            <consortium name="The Broad Institute Genomics Platform"/>
            <consortium name="The Broad Institute Genome Sequencing Center for Infectious Disease"/>
            <person name="Cuomo C.A."/>
            <person name="Sanscrainte N.D."/>
            <person name="Goldberg J.M."/>
            <person name="Heiman D."/>
            <person name="Young S."/>
            <person name="Zeng Q."/>
            <person name="Becnel J.J."/>
            <person name="Birren B.W."/>
        </authorList>
    </citation>
    <scope>NUCLEOTIDE SEQUENCE [LARGE SCALE GENOMIC DNA]</scope>
    <source>
        <strain evidence="3">USNM 41457</strain>
    </source>
</reference>
<reference evidence="2 3" key="1">
    <citation type="submission" date="2011-08" db="EMBL/GenBank/DDBJ databases">
        <authorList>
            <person name="Liu Z.J."/>
            <person name="Shi F.L."/>
            <person name="Lu J.Q."/>
            <person name="Li M."/>
            <person name="Wang Z.L."/>
        </authorList>
    </citation>
    <scope>NUCLEOTIDE SEQUENCE [LARGE SCALE GENOMIC DNA]</scope>
    <source>
        <strain evidence="2 3">USNM 41457</strain>
    </source>
</reference>
<comment type="caution">
    <text evidence="2">The sequence shown here is derived from an EMBL/GenBank/DDBJ whole genome shotgun (WGS) entry which is preliminary data.</text>
</comment>
<dbReference type="VEuPathDB" id="MicrosporidiaDB:EDEG_03053"/>
<evidence type="ECO:0008006" key="4">
    <source>
        <dbReference type="Google" id="ProtNLM"/>
    </source>
</evidence>
<dbReference type="STRING" id="1003232.J9D429"/>
<name>J9D429_EDHAE</name>
<organism evidence="2 3">
    <name type="scientific">Edhazardia aedis (strain USNM 41457)</name>
    <name type="common">Microsporidian parasite</name>
    <dbReference type="NCBI Taxonomy" id="1003232"/>
    <lineage>
        <taxon>Eukaryota</taxon>
        <taxon>Fungi</taxon>
        <taxon>Fungi incertae sedis</taxon>
        <taxon>Microsporidia</taxon>
        <taxon>Edhazardia</taxon>
    </lineage>
</organism>
<dbReference type="EMBL" id="AFBI03000066">
    <property type="protein sequence ID" value="EJW02541.1"/>
    <property type="molecule type" value="Genomic_DNA"/>
</dbReference>